<reference evidence="2 3" key="1">
    <citation type="journal article" date="2015" name="Genome Announc.">
        <title>Expanding the biotechnology potential of lactobacilli through comparative genomics of 213 strains and associated genera.</title>
        <authorList>
            <person name="Sun Z."/>
            <person name="Harris H.M."/>
            <person name="McCann A."/>
            <person name="Guo C."/>
            <person name="Argimon S."/>
            <person name="Zhang W."/>
            <person name="Yang X."/>
            <person name="Jeffery I.B."/>
            <person name="Cooney J.C."/>
            <person name="Kagawa T.F."/>
            <person name="Liu W."/>
            <person name="Song Y."/>
            <person name="Salvetti E."/>
            <person name="Wrobel A."/>
            <person name="Rasinkangas P."/>
            <person name="Parkhill J."/>
            <person name="Rea M.C."/>
            <person name="O'Sullivan O."/>
            <person name="Ritari J."/>
            <person name="Douillard F.P."/>
            <person name="Paul Ross R."/>
            <person name="Yang R."/>
            <person name="Briner A.E."/>
            <person name="Felis G.E."/>
            <person name="de Vos W.M."/>
            <person name="Barrangou R."/>
            <person name="Klaenhammer T.R."/>
            <person name="Caufield P.W."/>
            <person name="Cui Y."/>
            <person name="Zhang H."/>
            <person name="O'Toole P.W."/>
        </authorList>
    </citation>
    <scope>NUCLEOTIDE SEQUENCE [LARGE SCALE GENOMIC DNA]</scope>
    <source>
        <strain evidence="2 3">DSM 20452</strain>
    </source>
</reference>
<dbReference type="GO" id="GO:0003887">
    <property type="term" value="F:DNA-directed DNA polymerase activity"/>
    <property type="evidence" value="ECO:0007669"/>
    <property type="project" value="InterPro"/>
</dbReference>
<dbReference type="Proteomes" id="UP000051612">
    <property type="component" value="Unassembled WGS sequence"/>
</dbReference>
<comment type="caution">
    <text evidence="2">The sequence shown here is derived from an EMBL/GenBank/DDBJ whole genome shotgun (WGS) entry which is preliminary data.</text>
</comment>
<name>A0A0R2AT79_9LACO</name>
<dbReference type="SUPFAM" id="SSF56672">
    <property type="entry name" value="DNA/RNA polymerases"/>
    <property type="match status" value="1"/>
</dbReference>
<dbReference type="Pfam" id="PF00476">
    <property type="entry name" value="DNA_pol_A"/>
    <property type="match status" value="1"/>
</dbReference>
<feature type="domain" description="DNA-directed DNA polymerase family A palm" evidence="1">
    <location>
        <begin position="202"/>
        <end position="380"/>
    </location>
</feature>
<dbReference type="PATRIC" id="fig|1423772.3.peg.1817"/>
<dbReference type="GO" id="GO:0006260">
    <property type="term" value="P:DNA replication"/>
    <property type="evidence" value="ECO:0007669"/>
    <property type="project" value="InterPro"/>
</dbReference>
<protein>
    <submittedName>
        <fullName evidence="2">DNA polymerase I</fullName>
    </submittedName>
</protein>
<dbReference type="AlphaFoldDB" id="A0A0R2AT79"/>
<dbReference type="Gene3D" id="1.10.150.20">
    <property type="entry name" value="5' to 3' exonuclease, C-terminal subdomain"/>
    <property type="match status" value="1"/>
</dbReference>
<organism evidence="2 3">
    <name type="scientific">Ligilactobacillus murinus DSM 20452 = NBRC 14221</name>
    <dbReference type="NCBI Taxonomy" id="1423772"/>
    <lineage>
        <taxon>Bacteria</taxon>
        <taxon>Bacillati</taxon>
        <taxon>Bacillota</taxon>
        <taxon>Bacilli</taxon>
        <taxon>Lactobacillales</taxon>
        <taxon>Lactobacillaceae</taxon>
        <taxon>Ligilactobacillus</taxon>
    </lineage>
</organism>
<dbReference type="InterPro" id="IPR001098">
    <property type="entry name" value="DNA-dir_DNA_pol_A_palm_dom"/>
</dbReference>
<dbReference type="EMBL" id="AYYN01000174">
    <property type="protein sequence ID" value="KRM70536.1"/>
    <property type="molecule type" value="Genomic_DNA"/>
</dbReference>
<proteinExistence type="predicted"/>
<evidence type="ECO:0000313" key="3">
    <source>
        <dbReference type="Proteomes" id="UP000051612"/>
    </source>
</evidence>
<evidence type="ECO:0000313" key="2">
    <source>
        <dbReference type="EMBL" id="KRM70536.1"/>
    </source>
</evidence>
<evidence type="ECO:0000259" key="1">
    <source>
        <dbReference type="SMART" id="SM00482"/>
    </source>
</evidence>
<gene>
    <name evidence="2" type="ORF">FC48_GL001707</name>
</gene>
<dbReference type="Gene3D" id="3.30.70.370">
    <property type="match status" value="1"/>
</dbReference>
<dbReference type="InterPro" id="IPR043502">
    <property type="entry name" value="DNA/RNA_pol_sf"/>
</dbReference>
<dbReference type="SMART" id="SM00482">
    <property type="entry name" value="POLAc"/>
    <property type="match status" value="1"/>
</dbReference>
<dbReference type="GO" id="GO:0003677">
    <property type="term" value="F:DNA binding"/>
    <property type="evidence" value="ECO:0007669"/>
    <property type="project" value="InterPro"/>
</dbReference>
<accession>A0A0R2AT79</accession>
<sequence>MGVKMLNALKRIPDVDLCNLCAFPQKNLREADVYSQTQRVISQVSALQQLAELELEMLPVIDQLNDVEILFDIKGWYESQQELRERIKDLELYFNIDTSLDNETPSLADQLRIKTGISHKELSGKGALFSENQLLARELFNKQNFWGMQCKILGKAVIGRTMLDSVAPITGKYRSFSAVSGRMSCRNLPLMSLPKVMYDFLQPSEGYNIWHLDFCQQEMRIASALTGCRVMQQELTAGKDVYAVLGQQFLSSGSIDECHRLGKSLLTPYLYGASEFTLKENLRKFTDKFADVNIQQKIRTAYPELSEGLDSYASNPFIRVTPYGNAPVFREFSTAQLRNLPIQGLGAVILKRLLIKLCVSGVRVLIPRHDEVILELPRTLDDRSVIQILTKTVSKVVEWEIPDYVTTSFLKVERKGE</sequence>